<protein>
    <submittedName>
        <fullName evidence="2">Class I SAM-dependent methyltransferase</fullName>
    </submittedName>
</protein>
<evidence type="ECO:0000313" key="2">
    <source>
        <dbReference type="EMBL" id="RVT87804.1"/>
    </source>
</evidence>
<dbReference type="PANTHER" id="PTHR12843">
    <property type="entry name" value="PROTEIN-LYSINE N-METHYLTRANSFERASE METTL10"/>
    <property type="match status" value="1"/>
</dbReference>
<sequence>MNPKSHWESVYRSKSVDSVSWYQAHADRSLALIRGIAAGQPRSVIDVGAGASTLVDDLIGDGQFDVSLLDLSESAFSVVRQRLGRRAEDVKWWVGDVVKVALPEKAYDIWHDRAVFHFLTTADQRRAYVAQVRRAVRPGGHVIVAAFGPNGPLQCSGLPVMRYEAEALHAEFGACFELQAHLSESHLTPSGQVQEFVYCHCVMH</sequence>
<gene>
    <name evidence="2" type="ORF">EOD73_01915</name>
</gene>
<keyword evidence="2" id="KW-0489">Methyltransferase</keyword>
<dbReference type="InterPro" id="IPR041698">
    <property type="entry name" value="Methyltransf_25"/>
</dbReference>
<comment type="caution">
    <text evidence="2">The sequence shown here is derived from an EMBL/GenBank/DDBJ whole genome shotgun (WGS) entry which is preliminary data.</text>
</comment>
<proteinExistence type="predicted"/>
<dbReference type="InterPro" id="IPR029063">
    <property type="entry name" value="SAM-dependent_MTases_sf"/>
</dbReference>
<dbReference type="GO" id="GO:0032259">
    <property type="term" value="P:methylation"/>
    <property type="evidence" value="ECO:0007669"/>
    <property type="project" value="UniProtKB-KW"/>
</dbReference>
<dbReference type="CDD" id="cd02440">
    <property type="entry name" value="AdoMet_MTases"/>
    <property type="match status" value="1"/>
</dbReference>
<evidence type="ECO:0000259" key="1">
    <source>
        <dbReference type="Pfam" id="PF13649"/>
    </source>
</evidence>
<dbReference type="Pfam" id="PF13649">
    <property type="entry name" value="Methyltransf_25"/>
    <property type="match status" value="1"/>
</dbReference>
<dbReference type="PANTHER" id="PTHR12843:SF5">
    <property type="entry name" value="EEF1A LYSINE METHYLTRANSFERASE 2"/>
    <property type="match status" value="1"/>
</dbReference>
<dbReference type="AlphaFoldDB" id="A0A3S2UJV9"/>
<dbReference type="GO" id="GO:0008168">
    <property type="term" value="F:methyltransferase activity"/>
    <property type="evidence" value="ECO:0007669"/>
    <property type="project" value="UniProtKB-KW"/>
</dbReference>
<dbReference type="OrthoDB" id="9788660at2"/>
<feature type="domain" description="Methyltransferase" evidence="1">
    <location>
        <begin position="44"/>
        <end position="140"/>
    </location>
</feature>
<organism evidence="2 3">
    <name type="scientific">Inhella crocodyli</name>
    <dbReference type="NCBI Taxonomy" id="2499851"/>
    <lineage>
        <taxon>Bacteria</taxon>
        <taxon>Pseudomonadati</taxon>
        <taxon>Pseudomonadota</taxon>
        <taxon>Betaproteobacteria</taxon>
        <taxon>Burkholderiales</taxon>
        <taxon>Sphaerotilaceae</taxon>
        <taxon>Inhella</taxon>
    </lineage>
</organism>
<dbReference type="Gene3D" id="3.40.50.150">
    <property type="entry name" value="Vaccinia Virus protein VP39"/>
    <property type="match status" value="1"/>
</dbReference>
<dbReference type="EMBL" id="SACM01000001">
    <property type="protein sequence ID" value="RVT87804.1"/>
    <property type="molecule type" value="Genomic_DNA"/>
</dbReference>
<dbReference type="RefSeq" id="WP_127680347.1">
    <property type="nucleotide sequence ID" value="NZ_SACM01000001.1"/>
</dbReference>
<dbReference type="Proteomes" id="UP000288587">
    <property type="component" value="Unassembled WGS sequence"/>
</dbReference>
<keyword evidence="2" id="KW-0808">Transferase</keyword>
<dbReference type="SUPFAM" id="SSF53335">
    <property type="entry name" value="S-adenosyl-L-methionine-dependent methyltransferases"/>
    <property type="match status" value="1"/>
</dbReference>
<accession>A0A3S2UJV9</accession>
<evidence type="ECO:0000313" key="3">
    <source>
        <dbReference type="Proteomes" id="UP000288587"/>
    </source>
</evidence>
<reference evidence="2 3" key="1">
    <citation type="submission" date="2019-01" db="EMBL/GenBank/DDBJ databases">
        <authorList>
            <person name="Chen W.-M."/>
        </authorList>
    </citation>
    <scope>NUCLEOTIDE SEQUENCE [LARGE SCALE GENOMIC DNA]</scope>
    <source>
        <strain evidence="2 3">CCP-18</strain>
    </source>
</reference>
<keyword evidence="3" id="KW-1185">Reference proteome</keyword>
<name>A0A3S2UJV9_9BURK</name>